<feature type="transmembrane region" description="Helical" evidence="1">
    <location>
        <begin position="190"/>
        <end position="208"/>
    </location>
</feature>
<evidence type="ECO:0000256" key="1">
    <source>
        <dbReference type="SAM" id="Phobius"/>
    </source>
</evidence>
<sequence>MGSCLFMYQLQTWYGEDINMSICLPDTQSMSGWASIAIVQLIIQLWLYTIYNWNRRFVAFISTIYVVFVISTAITYGITMSRLRVLTTTPFCIVVDMSVGDSFIATAIVELATATLPPYLLATTLPWLGFTLLMLSLLAYRTIKSYRTRQSHDLAFILIRDTMVYCVVIFVVDLLDVLVVTLASSTLVPASSGLVIALPSILGSRMLLNLRQVDRKRELRLAVDGIDVDQWETILDI</sequence>
<keyword evidence="3" id="KW-1185">Reference proteome</keyword>
<keyword evidence="1" id="KW-0812">Transmembrane</keyword>
<feature type="transmembrane region" description="Helical" evidence="1">
    <location>
        <begin position="119"/>
        <end position="141"/>
    </location>
</feature>
<feature type="transmembrane region" description="Helical" evidence="1">
    <location>
        <begin position="30"/>
        <end position="51"/>
    </location>
</feature>
<organism evidence="2 3">
    <name type="scientific">Grifola frondosa</name>
    <name type="common">Maitake</name>
    <name type="synonym">Polyporus frondosus</name>
    <dbReference type="NCBI Taxonomy" id="5627"/>
    <lineage>
        <taxon>Eukaryota</taxon>
        <taxon>Fungi</taxon>
        <taxon>Dikarya</taxon>
        <taxon>Basidiomycota</taxon>
        <taxon>Agaricomycotina</taxon>
        <taxon>Agaricomycetes</taxon>
        <taxon>Polyporales</taxon>
        <taxon>Grifolaceae</taxon>
        <taxon>Grifola</taxon>
    </lineage>
</organism>
<feature type="transmembrane region" description="Helical" evidence="1">
    <location>
        <begin position="57"/>
        <end position="79"/>
    </location>
</feature>
<accession>A0A1C7MPM8</accession>
<protein>
    <submittedName>
        <fullName evidence="2">Uncharacterized protein</fullName>
    </submittedName>
</protein>
<reference evidence="2 3" key="1">
    <citation type="submission" date="2016-03" db="EMBL/GenBank/DDBJ databases">
        <title>Whole genome sequencing of Grifola frondosa 9006-11.</title>
        <authorList>
            <person name="Min B."/>
            <person name="Park H."/>
            <person name="Kim J.-G."/>
            <person name="Cho H."/>
            <person name="Oh Y.-L."/>
            <person name="Kong W.-S."/>
            <person name="Choi I.-G."/>
        </authorList>
    </citation>
    <scope>NUCLEOTIDE SEQUENCE [LARGE SCALE GENOMIC DNA]</scope>
    <source>
        <strain evidence="2 3">9006-11</strain>
    </source>
</reference>
<feature type="transmembrane region" description="Helical" evidence="1">
    <location>
        <begin position="162"/>
        <end position="184"/>
    </location>
</feature>
<keyword evidence="1" id="KW-1133">Transmembrane helix</keyword>
<comment type="caution">
    <text evidence="2">The sequence shown here is derived from an EMBL/GenBank/DDBJ whole genome shotgun (WGS) entry which is preliminary data.</text>
</comment>
<dbReference type="Proteomes" id="UP000092993">
    <property type="component" value="Unassembled WGS sequence"/>
</dbReference>
<evidence type="ECO:0000313" key="2">
    <source>
        <dbReference type="EMBL" id="OBZ78825.1"/>
    </source>
</evidence>
<proteinExistence type="predicted"/>
<gene>
    <name evidence="2" type="ORF">A0H81_00362</name>
</gene>
<dbReference type="AlphaFoldDB" id="A0A1C7MPM8"/>
<evidence type="ECO:0000313" key="3">
    <source>
        <dbReference type="Proteomes" id="UP000092993"/>
    </source>
</evidence>
<dbReference type="OrthoDB" id="3266891at2759"/>
<keyword evidence="1" id="KW-0472">Membrane</keyword>
<dbReference type="EMBL" id="LUGG01000001">
    <property type="protein sequence ID" value="OBZ78825.1"/>
    <property type="molecule type" value="Genomic_DNA"/>
</dbReference>
<name>A0A1C7MPM8_GRIFR</name>